<dbReference type="Gene3D" id="3.40.50.2300">
    <property type="match status" value="1"/>
</dbReference>
<dbReference type="InterPro" id="IPR011006">
    <property type="entry name" value="CheY-like_superfamily"/>
</dbReference>
<evidence type="ECO:0000313" key="4">
    <source>
        <dbReference type="EMBL" id="ALF56384.1"/>
    </source>
</evidence>
<dbReference type="OrthoDB" id="1901654at2"/>
<feature type="modified residue" description="4-aspartylphosphate" evidence="2">
    <location>
        <position position="60"/>
    </location>
</feature>
<keyword evidence="4" id="KW-0808">Transferase</keyword>
<dbReference type="GO" id="GO:0000160">
    <property type="term" value="P:phosphorelay signal transduction system"/>
    <property type="evidence" value="ECO:0007669"/>
    <property type="project" value="InterPro"/>
</dbReference>
<dbReference type="AlphaFoldDB" id="A0A0M4T200"/>
<keyword evidence="4" id="KW-0418">Kinase</keyword>
<dbReference type="PANTHER" id="PTHR44591">
    <property type="entry name" value="STRESS RESPONSE REGULATOR PROTEIN 1"/>
    <property type="match status" value="1"/>
</dbReference>
<gene>
    <name evidence="4" type="ORF">ACX27_13600</name>
</gene>
<dbReference type="PATRIC" id="fig|224013.5.peg.3294"/>
<feature type="domain" description="Response regulatory" evidence="3">
    <location>
        <begin position="11"/>
        <end position="129"/>
    </location>
</feature>
<reference evidence="4 5" key="2">
    <citation type="journal article" date="2016" name="Genome Announc.">
        <title>Draft Genome Sequence of the N2-Fixing Cyanobacterium Nostoc piscinale CENA21, Isolated from the Brazilian Amazon Floodplain.</title>
        <authorList>
            <person name="Leao T."/>
            <person name="Guimaraes P.I."/>
            <person name="de Melo A.G."/>
            <person name="Ramos R.T."/>
            <person name="Leao P.N."/>
            <person name="Silva A."/>
            <person name="Fiore M.F."/>
            <person name="Schneider M.P."/>
        </authorList>
    </citation>
    <scope>NUCLEOTIDE SEQUENCE [LARGE SCALE GENOMIC DNA]</scope>
    <source>
        <strain evidence="4 5">CENA21</strain>
    </source>
</reference>
<dbReference type="InterPro" id="IPR050595">
    <property type="entry name" value="Bact_response_regulator"/>
</dbReference>
<dbReference type="STRING" id="224013.ACX27_13600"/>
<dbReference type="RefSeq" id="WP_062298333.1">
    <property type="nucleotide sequence ID" value="NZ_CP012036.1"/>
</dbReference>
<evidence type="ECO:0000313" key="5">
    <source>
        <dbReference type="Proteomes" id="UP000062645"/>
    </source>
</evidence>
<dbReference type="PROSITE" id="PS50110">
    <property type="entry name" value="RESPONSE_REGULATORY"/>
    <property type="match status" value="1"/>
</dbReference>
<dbReference type="PANTHER" id="PTHR44591:SF3">
    <property type="entry name" value="RESPONSE REGULATORY DOMAIN-CONTAINING PROTEIN"/>
    <property type="match status" value="1"/>
</dbReference>
<reference evidence="5" key="1">
    <citation type="submission" date="2015-07" db="EMBL/GenBank/DDBJ databases">
        <title>Genome Of Nitrogen-Fixing Cyanobacterium Nostoc piscinale CENA21 From Solimoes/Amazon River Floodplain Sediments And Comparative Genomics To Uncover Biosynthetic Natural Products Potential.</title>
        <authorList>
            <person name="Leao T.F."/>
            <person name="Leao P.N."/>
            <person name="Guimaraes P.I."/>
            <person name="de Melo A.G.C."/>
            <person name="Ramos R.T.J."/>
            <person name="Silva A."/>
            <person name="Fiore M.F."/>
            <person name="Schneider M.P.C."/>
        </authorList>
    </citation>
    <scope>NUCLEOTIDE SEQUENCE [LARGE SCALE GENOMIC DNA]</scope>
    <source>
        <strain evidence="5">CENA21</strain>
    </source>
</reference>
<dbReference type="EMBL" id="CP012036">
    <property type="protein sequence ID" value="ALF56384.1"/>
    <property type="molecule type" value="Genomic_DNA"/>
</dbReference>
<keyword evidence="5" id="KW-1185">Reference proteome</keyword>
<dbReference type="Proteomes" id="UP000062645">
    <property type="component" value="Chromosome"/>
</dbReference>
<accession>A0A0M4T200</accession>
<organism evidence="4 5">
    <name type="scientific">Nostoc piscinale CENA21</name>
    <dbReference type="NCBI Taxonomy" id="224013"/>
    <lineage>
        <taxon>Bacteria</taxon>
        <taxon>Bacillati</taxon>
        <taxon>Cyanobacteriota</taxon>
        <taxon>Cyanophyceae</taxon>
        <taxon>Nostocales</taxon>
        <taxon>Nostocaceae</taxon>
        <taxon>Nostoc</taxon>
    </lineage>
</organism>
<name>A0A0M4T200_9NOSO</name>
<dbReference type="InterPro" id="IPR001789">
    <property type="entry name" value="Sig_transdc_resp-reg_receiver"/>
</dbReference>
<evidence type="ECO:0000259" key="3">
    <source>
        <dbReference type="PROSITE" id="PS50110"/>
    </source>
</evidence>
<dbReference type="Pfam" id="PF00072">
    <property type="entry name" value="Response_reg"/>
    <property type="match status" value="1"/>
</dbReference>
<evidence type="ECO:0000256" key="1">
    <source>
        <dbReference type="ARBA" id="ARBA00022553"/>
    </source>
</evidence>
<evidence type="ECO:0000256" key="2">
    <source>
        <dbReference type="PROSITE-ProRule" id="PRU00169"/>
    </source>
</evidence>
<proteinExistence type="predicted"/>
<dbReference type="SUPFAM" id="SSF52172">
    <property type="entry name" value="CheY-like"/>
    <property type="match status" value="1"/>
</dbReference>
<protein>
    <submittedName>
        <fullName evidence="4">Histidine kinase</fullName>
    </submittedName>
</protein>
<sequence>MEAPLPLAGLNVLVVDDDDDSRFYVTTVLETDGANVIAVASASAALEALMTLQPEVLVCDIAMPEEDGYTLIRKVRSLKPDQGGRIPAIALTAYGDTEDRIRALEAGFQTHVAKPVDPNELVAIVVKSVTKSEHY</sequence>
<dbReference type="KEGG" id="npz:ACX27_13600"/>
<dbReference type="SMART" id="SM00448">
    <property type="entry name" value="REC"/>
    <property type="match status" value="1"/>
</dbReference>
<keyword evidence="1 2" id="KW-0597">Phosphoprotein</keyword>
<dbReference type="GO" id="GO:0016301">
    <property type="term" value="F:kinase activity"/>
    <property type="evidence" value="ECO:0007669"/>
    <property type="project" value="UniProtKB-KW"/>
</dbReference>